<keyword evidence="3" id="KW-0812">Transmembrane</keyword>
<dbReference type="AlphaFoldDB" id="A0A2N1NYY5"/>
<dbReference type="Gene3D" id="3.90.550.10">
    <property type="entry name" value="Spore Coat Polysaccharide Biosynthesis Protein SpsA, Chain A"/>
    <property type="match status" value="1"/>
</dbReference>
<dbReference type="InterPro" id="IPR029044">
    <property type="entry name" value="Nucleotide-diphossugar_trans"/>
</dbReference>
<keyword evidence="3" id="KW-0472">Membrane</keyword>
<dbReference type="PANTHER" id="PTHR31121">
    <property type="entry name" value="ALPHA-1,2 MANNOSYLTRANSFERASE KTR1"/>
    <property type="match status" value="1"/>
</dbReference>
<dbReference type="Proteomes" id="UP000233469">
    <property type="component" value="Unassembled WGS sequence"/>
</dbReference>
<reference evidence="4 5" key="1">
    <citation type="submission" date="2016-04" db="EMBL/GenBank/DDBJ databases">
        <title>Genome analyses suggest a sexual origin of heterokaryosis in a supposedly ancient asexual fungus.</title>
        <authorList>
            <person name="Ropars J."/>
            <person name="Sedzielewska K."/>
            <person name="Noel J."/>
            <person name="Charron P."/>
            <person name="Farinelli L."/>
            <person name="Marton T."/>
            <person name="Kruger M."/>
            <person name="Pelin A."/>
            <person name="Brachmann A."/>
            <person name="Corradi N."/>
        </authorList>
    </citation>
    <scope>NUCLEOTIDE SEQUENCE [LARGE SCALE GENOMIC DNA]</scope>
    <source>
        <strain evidence="4 5">C2</strain>
    </source>
</reference>
<dbReference type="Pfam" id="PF01793">
    <property type="entry name" value="Glyco_transf_15"/>
    <property type="match status" value="1"/>
</dbReference>
<accession>A0A2N1NYY5</accession>
<feature type="transmembrane region" description="Helical" evidence="3">
    <location>
        <begin position="21"/>
        <end position="40"/>
    </location>
</feature>
<evidence type="ECO:0000313" key="5">
    <source>
        <dbReference type="Proteomes" id="UP000233469"/>
    </source>
</evidence>
<sequence>MKQIILSCIKKKLLIFLINRNFNFFELYCGVVAFKMNMLMNVSKKELKICIVKDNRKDIIKTVQAYYTSFMCGCKFFQAVHGISDKEIACALYRQDVLRESCKYPRVLDKAGGFLYERWGDAPVHTIALALFLEKNQIHFF</sequence>
<proteinExistence type="inferred from homology"/>
<evidence type="ECO:0000256" key="1">
    <source>
        <dbReference type="ARBA" id="ARBA00007677"/>
    </source>
</evidence>
<comment type="caution">
    <text evidence="4">The sequence shown here is derived from an EMBL/GenBank/DDBJ whole genome shotgun (WGS) entry which is preliminary data.</text>
</comment>
<keyword evidence="3" id="KW-1133">Transmembrane helix</keyword>
<evidence type="ECO:0000256" key="2">
    <source>
        <dbReference type="ARBA" id="ARBA00022679"/>
    </source>
</evidence>
<dbReference type="GO" id="GO:0000026">
    <property type="term" value="F:alpha-1,2-mannosyltransferase activity"/>
    <property type="evidence" value="ECO:0007669"/>
    <property type="project" value="TreeGrafter"/>
</dbReference>
<name>A0A2N1NYY5_9GLOM</name>
<dbReference type="PANTHER" id="PTHR31121:SF6">
    <property type="entry name" value="ALPHA-1,2 MANNOSYLTRANSFERASE KTR1"/>
    <property type="match status" value="1"/>
</dbReference>
<reference evidence="4 5" key="2">
    <citation type="submission" date="2017-10" db="EMBL/GenBank/DDBJ databases">
        <title>Extensive intraspecific genome diversity in a model arbuscular mycorrhizal fungus.</title>
        <authorList>
            <person name="Chen E.C.H."/>
            <person name="Morin E."/>
            <person name="Baudet D."/>
            <person name="Noel J."/>
            <person name="Ndikumana S."/>
            <person name="Charron P."/>
            <person name="St-Onge C."/>
            <person name="Giorgi J."/>
            <person name="Grigoriev I.V."/>
            <person name="Roux C."/>
            <person name="Martin F.M."/>
            <person name="Corradi N."/>
        </authorList>
    </citation>
    <scope>NUCLEOTIDE SEQUENCE [LARGE SCALE GENOMIC DNA]</scope>
    <source>
        <strain evidence="4 5">C2</strain>
    </source>
</reference>
<evidence type="ECO:0000256" key="3">
    <source>
        <dbReference type="SAM" id="Phobius"/>
    </source>
</evidence>
<dbReference type="GO" id="GO:0000032">
    <property type="term" value="P:cell wall mannoprotein biosynthetic process"/>
    <property type="evidence" value="ECO:0007669"/>
    <property type="project" value="TreeGrafter"/>
</dbReference>
<keyword evidence="2" id="KW-0808">Transferase</keyword>
<dbReference type="InterPro" id="IPR002685">
    <property type="entry name" value="Glyco_trans_15"/>
</dbReference>
<gene>
    <name evidence="4" type="ORF">RhiirC2_860813</name>
</gene>
<dbReference type="GO" id="GO:0016020">
    <property type="term" value="C:membrane"/>
    <property type="evidence" value="ECO:0007669"/>
    <property type="project" value="InterPro"/>
</dbReference>
<dbReference type="EMBL" id="LLXL01000057">
    <property type="protein sequence ID" value="PKK79083.1"/>
    <property type="molecule type" value="Genomic_DNA"/>
</dbReference>
<dbReference type="GO" id="GO:0005794">
    <property type="term" value="C:Golgi apparatus"/>
    <property type="evidence" value="ECO:0007669"/>
    <property type="project" value="TreeGrafter"/>
</dbReference>
<organism evidence="4 5">
    <name type="scientific">Rhizophagus irregularis</name>
    <dbReference type="NCBI Taxonomy" id="588596"/>
    <lineage>
        <taxon>Eukaryota</taxon>
        <taxon>Fungi</taxon>
        <taxon>Fungi incertae sedis</taxon>
        <taxon>Mucoromycota</taxon>
        <taxon>Glomeromycotina</taxon>
        <taxon>Glomeromycetes</taxon>
        <taxon>Glomerales</taxon>
        <taxon>Glomeraceae</taxon>
        <taxon>Rhizophagus</taxon>
    </lineage>
</organism>
<comment type="similarity">
    <text evidence="1">Belongs to the glycosyltransferase 15 family.</text>
</comment>
<protein>
    <submittedName>
        <fullName evidence="4">Uncharacterized protein</fullName>
    </submittedName>
</protein>
<dbReference type="SUPFAM" id="SSF53448">
    <property type="entry name" value="Nucleotide-diphospho-sugar transferases"/>
    <property type="match status" value="1"/>
</dbReference>
<dbReference type="GO" id="GO:0006487">
    <property type="term" value="P:protein N-linked glycosylation"/>
    <property type="evidence" value="ECO:0007669"/>
    <property type="project" value="TreeGrafter"/>
</dbReference>
<evidence type="ECO:0000313" key="4">
    <source>
        <dbReference type="EMBL" id="PKK79083.1"/>
    </source>
</evidence>